<keyword evidence="3" id="KW-0614">Plasmid</keyword>
<name>A0ABD7YHK2_9BURK</name>
<evidence type="ECO:0000313" key="3">
    <source>
        <dbReference type="EMBL" id="WFN24059.1"/>
    </source>
</evidence>
<keyword evidence="1" id="KW-0805">Transcription regulation</keyword>
<dbReference type="Gene3D" id="1.10.10.2690">
    <property type="match status" value="1"/>
</dbReference>
<geneLocation type="plasmid" evidence="3 4">
    <name>unnamed3</name>
</geneLocation>
<evidence type="ECO:0000256" key="2">
    <source>
        <dbReference type="ARBA" id="ARBA00023163"/>
    </source>
</evidence>
<evidence type="ECO:0000313" key="4">
    <source>
        <dbReference type="Proteomes" id="UP001220209"/>
    </source>
</evidence>
<accession>A0ABD7YHK2</accession>
<dbReference type="AlphaFoldDB" id="A0ABD7YHK2"/>
<organism evidence="3 4">
    <name type="scientific">Burkholderia contaminans</name>
    <dbReference type="NCBI Taxonomy" id="488447"/>
    <lineage>
        <taxon>Bacteria</taxon>
        <taxon>Pseudomonadati</taxon>
        <taxon>Pseudomonadota</taxon>
        <taxon>Betaproteobacteria</taxon>
        <taxon>Burkholderiales</taxon>
        <taxon>Burkholderiaceae</taxon>
        <taxon>Burkholderia</taxon>
        <taxon>Burkholderia cepacia complex</taxon>
    </lineage>
</organism>
<keyword evidence="2" id="KW-0804">Transcription</keyword>
<dbReference type="RefSeq" id="WP_070162845.1">
    <property type="nucleotide sequence ID" value="NZ_CABVQO010000033.1"/>
</dbReference>
<dbReference type="Proteomes" id="UP001220209">
    <property type="component" value="Plasmid unnamed3"/>
</dbReference>
<gene>
    <name evidence="3" type="ORF">LXE91_42500</name>
</gene>
<sequence length="92" mass="10270">MKVPDYPLTAETLAAMLALSRIENESMLSALRDHLVQGVPLSEAAERYGYKRQQLAVHVKAIQEKFKPAFDLYAALVQRGLAKSHRPPKPAK</sequence>
<reference evidence="3 4" key="1">
    <citation type="submission" date="2021-12" db="EMBL/GenBank/DDBJ databases">
        <title>Genomic and phenotypic characterization of three Burkholderia contaminans isolates recovered from different sources.</title>
        <authorList>
            <person name="Lopez De Volder A."/>
            <person name="Fan Y."/>
            <person name="Nunvar J."/>
            <person name="Herrera T."/>
            <person name="Timp W."/>
            <person name="Degrossi J."/>
        </authorList>
    </citation>
    <scope>NUCLEOTIDE SEQUENCE [LARGE SCALE GENOMIC DNA]</scope>
    <source>
        <strain evidence="3 4">LMG 23361</strain>
        <plasmid evidence="3 4">unnamed3</plasmid>
    </source>
</reference>
<evidence type="ECO:0000256" key="1">
    <source>
        <dbReference type="ARBA" id="ARBA00023015"/>
    </source>
</evidence>
<protein>
    <submittedName>
        <fullName evidence="3">Adhesin biosynthesis transcription regulatory family protein</fullName>
    </submittedName>
</protein>
<dbReference type="EMBL" id="CP090645">
    <property type="protein sequence ID" value="WFN24059.1"/>
    <property type="molecule type" value="Genomic_DNA"/>
</dbReference>
<dbReference type="InterPro" id="IPR053721">
    <property type="entry name" value="Fimbrial_Adhesin_Reg"/>
</dbReference>
<proteinExistence type="predicted"/>